<keyword evidence="2" id="KW-0058">Aromatic hydrocarbons catabolism</keyword>
<reference evidence="9" key="1">
    <citation type="submission" date="2021-05" db="EMBL/GenBank/DDBJ databases">
        <title>Novel Bacillus species.</title>
        <authorList>
            <person name="Liu G."/>
        </authorList>
    </citation>
    <scope>NUCLEOTIDE SEQUENCE</scope>
    <source>
        <strain evidence="9 11">FJAT-50051</strain>
    </source>
</reference>
<name>A0A942STZ0_9BACI</name>
<dbReference type="CDD" id="cd00130">
    <property type="entry name" value="PAS"/>
    <property type="match status" value="1"/>
</dbReference>
<evidence type="ECO:0000259" key="8">
    <source>
        <dbReference type="PROSITE" id="PS50113"/>
    </source>
</evidence>
<protein>
    <recommendedName>
        <fullName evidence="4">HTH-type transcriptional regulatory protein TyrR</fullName>
    </recommendedName>
</protein>
<dbReference type="PROSITE" id="PS00675">
    <property type="entry name" value="SIGMA54_INTERACT_1"/>
    <property type="match status" value="1"/>
</dbReference>
<dbReference type="NCBIfam" id="TIGR00229">
    <property type="entry name" value="sensory_box"/>
    <property type="match status" value="1"/>
</dbReference>
<dbReference type="Pfam" id="PF25601">
    <property type="entry name" value="AAA_lid_14"/>
    <property type="match status" value="1"/>
</dbReference>
<dbReference type="EMBL" id="JAGYPE010000001">
    <property type="protein sequence ID" value="MBS4179821.1"/>
    <property type="molecule type" value="Genomic_DNA"/>
</dbReference>
<dbReference type="AlphaFoldDB" id="A0A942STZ0"/>
<dbReference type="InterPro" id="IPR003593">
    <property type="entry name" value="AAA+_ATPase"/>
</dbReference>
<dbReference type="FunFam" id="3.40.50.300:FF:000006">
    <property type="entry name" value="DNA-binding transcriptional regulator NtrC"/>
    <property type="match status" value="1"/>
</dbReference>
<dbReference type="PROSITE" id="PS50045">
    <property type="entry name" value="SIGMA54_INTERACT_4"/>
    <property type="match status" value="1"/>
</dbReference>
<dbReference type="InterPro" id="IPR025943">
    <property type="entry name" value="Sigma_54_int_dom_ATP-bd_2"/>
</dbReference>
<dbReference type="InterPro" id="IPR009057">
    <property type="entry name" value="Homeodomain-like_sf"/>
</dbReference>
<dbReference type="Proteomes" id="UP000677265">
    <property type="component" value="Unassembled WGS sequence"/>
</dbReference>
<dbReference type="InterPro" id="IPR035965">
    <property type="entry name" value="PAS-like_dom_sf"/>
</dbReference>
<dbReference type="Pfam" id="PF00989">
    <property type="entry name" value="PAS"/>
    <property type="match status" value="1"/>
</dbReference>
<evidence type="ECO:0000256" key="3">
    <source>
        <dbReference type="ARBA" id="ARBA00022840"/>
    </source>
</evidence>
<evidence type="ECO:0000259" key="6">
    <source>
        <dbReference type="PROSITE" id="PS50045"/>
    </source>
</evidence>
<organism evidence="9">
    <name type="scientific">Neobacillus citreus</name>
    <dbReference type="NCBI Taxonomy" id="2833578"/>
    <lineage>
        <taxon>Bacteria</taxon>
        <taxon>Bacillati</taxon>
        <taxon>Bacillota</taxon>
        <taxon>Bacilli</taxon>
        <taxon>Bacillales</taxon>
        <taxon>Bacillaceae</taxon>
        <taxon>Neobacillus</taxon>
    </lineage>
</organism>
<feature type="domain" description="Sigma-54 factor interaction" evidence="6">
    <location>
        <begin position="170"/>
        <end position="399"/>
    </location>
</feature>
<dbReference type="CDD" id="cd00009">
    <property type="entry name" value="AAA"/>
    <property type="match status" value="1"/>
</dbReference>
<dbReference type="SUPFAM" id="SSF46689">
    <property type="entry name" value="Homeodomain-like"/>
    <property type="match status" value="1"/>
</dbReference>
<dbReference type="SUPFAM" id="SSF52540">
    <property type="entry name" value="P-loop containing nucleoside triphosphate hydrolases"/>
    <property type="match status" value="1"/>
</dbReference>
<dbReference type="InterPro" id="IPR030828">
    <property type="entry name" value="HTH_TyrR"/>
</dbReference>
<evidence type="ECO:0000256" key="4">
    <source>
        <dbReference type="ARBA" id="ARBA00029500"/>
    </source>
</evidence>
<dbReference type="Gene3D" id="3.40.50.300">
    <property type="entry name" value="P-loop containing nucleotide triphosphate hydrolases"/>
    <property type="match status" value="1"/>
</dbReference>
<sequence>MNNLGTNLQEQIHKLTDELNRTSKLAKIFEDFIDSSYDPIFITDKNGYGFKMNKAYTRVTGATKEQLMGKHMNDLKEQGIISDSISMHVLEKKERLTMVQKVNGKELLVTGNPIFDENGEILYVVTNLRDISTLNQLKIELKQTKALADQYLQELEFYHKKDHIISHDGIVANSDKMLKVIDLVQKIALVLSTVLLLGESGVGKELIANLIQKLSSRANQPFIKVNCAAIPKDLLESELFGYEKGAFTGADSKGRAGLFEQADKGTIFLDEIGEMPLHLQVKLLRVIQELEVRRIGGGQSKKIDIRIISATNKDLESMVVRGEFRQDLYYRLNVVPIKIPSLRERKEDIPVLAFYFLKKLNQKYNLNKQLSDAAITQMKTYSWPGNIREMQNLIERLVVTVESEMLDSHHFSFNHQYLSQSLTTEKTLKEVVQDLERTMIMEAMVQYRSTRKAAKSLGISQSTLVKKMQRLGFQQTDYVLHQ</sequence>
<dbReference type="InterPro" id="IPR025662">
    <property type="entry name" value="Sigma_54_int_dom_ATP-bd_1"/>
</dbReference>
<dbReference type="SMART" id="SM00382">
    <property type="entry name" value="AAA"/>
    <property type="match status" value="1"/>
</dbReference>
<keyword evidence="1" id="KW-0547">Nucleotide-binding</keyword>
<feature type="domain" description="PAC" evidence="8">
    <location>
        <begin position="92"/>
        <end position="143"/>
    </location>
</feature>
<dbReference type="Gene3D" id="3.30.450.20">
    <property type="entry name" value="PAS domain"/>
    <property type="match status" value="1"/>
</dbReference>
<proteinExistence type="predicted"/>
<dbReference type="InterPro" id="IPR000014">
    <property type="entry name" value="PAS"/>
</dbReference>
<evidence type="ECO:0000256" key="5">
    <source>
        <dbReference type="SAM" id="Coils"/>
    </source>
</evidence>
<dbReference type="Gene3D" id="1.10.10.60">
    <property type="entry name" value="Homeodomain-like"/>
    <property type="match status" value="1"/>
</dbReference>
<dbReference type="GO" id="GO:0006355">
    <property type="term" value="P:regulation of DNA-templated transcription"/>
    <property type="evidence" value="ECO:0007669"/>
    <property type="project" value="InterPro"/>
</dbReference>
<dbReference type="PANTHER" id="PTHR32071">
    <property type="entry name" value="TRANSCRIPTIONAL REGULATORY PROTEIN"/>
    <property type="match status" value="1"/>
</dbReference>
<gene>
    <name evidence="9" type="ORF">KHB02_00330</name>
    <name evidence="10" type="ORF">KHB02_003855</name>
</gene>
<dbReference type="InterPro" id="IPR002078">
    <property type="entry name" value="Sigma_54_int"/>
</dbReference>
<dbReference type="InterPro" id="IPR000700">
    <property type="entry name" value="PAS-assoc_C"/>
</dbReference>
<evidence type="ECO:0000313" key="11">
    <source>
        <dbReference type="Proteomes" id="UP000677265"/>
    </source>
</evidence>
<dbReference type="GO" id="GO:0005524">
    <property type="term" value="F:ATP binding"/>
    <property type="evidence" value="ECO:0007669"/>
    <property type="project" value="UniProtKB-KW"/>
</dbReference>
<dbReference type="EMBL" id="JAGYPE020000004">
    <property type="protein sequence ID" value="MCH6264656.1"/>
    <property type="molecule type" value="Genomic_DNA"/>
</dbReference>
<dbReference type="PROSITE" id="PS50112">
    <property type="entry name" value="PAS"/>
    <property type="match status" value="1"/>
</dbReference>
<dbReference type="GO" id="GO:0003677">
    <property type="term" value="F:DNA binding"/>
    <property type="evidence" value="ECO:0007669"/>
    <property type="project" value="UniProtKB-KW"/>
</dbReference>
<evidence type="ECO:0000256" key="2">
    <source>
        <dbReference type="ARBA" id="ARBA00022797"/>
    </source>
</evidence>
<dbReference type="Pfam" id="PF18024">
    <property type="entry name" value="HTH_50"/>
    <property type="match status" value="1"/>
</dbReference>
<comment type="caution">
    <text evidence="9">The sequence shown here is derived from an EMBL/GenBank/DDBJ whole genome shotgun (WGS) entry which is preliminary data.</text>
</comment>
<evidence type="ECO:0000313" key="10">
    <source>
        <dbReference type="EMBL" id="MCH6264656.1"/>
    </source>
</evidence>
<dbReference type="InterPro" id="IPR058031">
    <property type="entry name" value="AAA_lid_NorR"/>
</dbReference>
<dbReference type="PROSITE" id="PS50113">
    <property type="entry name" value="PAC"/>
    <property type="match status" value="1"/>
</dbReference>
<keyword evidence="11" id="KW-1185">Reference proteome</keyword>
<accession>A0A942STZ0</accession>
<dbReference type="InterPro" id="IPR027417">
    <property type="entry name" value="P-loop_NTPase"/>
</dbReference>
<feature type="domain" description="PAS" evidence="7">
    <location>
        <begin position="21"/>
        <end position="70"/>
    </location>
</feature>
<dbReference type="InterPro" id="IPR013767">
    <property type="entry name" value="PAS_fold"/>
</dbReference>
<evidence type="ECO:0000256" key="1">
    <source>
        <dbReference type="ARBA" id="ARBA00022741"/>
    </source>
</evidence>
<dbReference type="SUPFAM" id="SSF55785">
    <property type="entry name" value="PYP-like sensor domain (PAS domain)"/>
    <property type="match status" value="1"/>
</dbReference>
<dbReference type="PANTHER" id="PTHR32071:SF57">
    <property type="entry name" value="C4-DICARBOXYLATE TRANSPORT TRANSCRIPTIONAL REGULATORY PROTEIN DCTD"/>
    <property type="match status" value="1"/>
</dbReference>
<feature type="coiled-coil region" evidence="5">
    <location>
        <begin position="134"/>
        <end position="161"/>
    </location>
</feature>
<dbReference type="PROSITE" id="PS00676">
    <property type="entry name" value="SIGMA54_INTERACT_2"/>
    <property type="match status" value="1"/>
</dbReference>
<dbReference type="RefSeq" id="WP_213139872.1">
    <property type="nucleotide sequence ID" value="NZ_JAGYPE020000004.1"/>
</dbReference>
<keyword evidence="3" id="KW-0067">ATP-binding</keyword>
<dbReference type="Gene3D" id="1.10.8.60">
    <property type="match status" value="1"/>
</dbReference>
<evidence type="ECO:0000313" key="9">
    <source>
        <dbReference type="EMBL" id="MBS4179821.1"/>
    </source>
</evidence>
<evidence type="ECO:0000259" key="7">
    <source>
        <dbReference type="PROSITE" id="PS50112"/>
    </source>
</evidence>
<keyword evidence="5" id="KW-0175">Coiled coil</keyword>
<dbReference type="Pfam" id="PF00158">
    <property type="entry name" value="Sigma54_activat"/>
    <property type="match status" value="1"/>
</dbReference>